<proteinExistence type="predicted"/>
<evidence type="ECO:0000313" key="2">
    <source>
        <dbReference type="EMBL" id="SER54067.1"/>
    </source>
</evidence>
<dbReference type="SUPFAM" id="SSF53335">
    <property type="entry name" value="S-adenosyl-L-methionine-dependent methyltransferases"/>
    <property type="match status" value="1"/>
</dbReference>
<dbReference type="Proteomes" id="UP000182584">
    <property type="component" value="Unassembled WGS sequence"/>
</dbReference>
<gene>
    <name evidence="2" type="ORF">SAMN04487884_1074</name>
</gene>
<evidence type="ECO:0000313" key="3">
    <source>
        <dbReference type="Proteomes" id="UP000182584"/>
    </source>
</evidence>
<dbReference type="EMBL" id="FOGJ01000007">
    <property type="protein sequence ID" value="SER54067.1"/>
    <property type="molecule type" value="Genomic_DNA"/>
</dbReference>
<reference evidence="2 3" key="1">
    <citation type="submission" date="2016-10" db="EMBL/GenBank/DDBJ databases">
        <authorList>
            <person name="de Groot N.N."/>
        </authorList>
    </citation>
    <scope>NUCLEOTIDE SEQUENCE [LARGE SCALE GENOMIC DNA]</scope>
    <source>
        <strain evidence="2 3">AR40</strain>
    </source>
</reference>
<evidence type="ECO:0008006" key="4">
    <source>
        <dbReference type="Google" id="ProtNLM"/>
    </source>
</evidence>
<name>A0A1H9Q0T7_BUTFI</name>
<dbReference type="AlphaFoldDB" id="A0A1H9Q0T7"/>
<dbReference type="Gene3D" id="3.40.50.150">
    <property type="entry name" value="Vaccinia Virus protein VP39"/>
    <property type="match status" value="1"/>
</dbReference>
<organism evidence="2 3">
    <name type="scientific">Butyrivibrio fibrisolvens</name>
    <dbReference type="NCBI Taxonomy" id="831"/>
    <lineage>
        <taxon>Bacteria</taxon>
        <taxon>Bacillati</taxon>
        <taxon>Bacillota</taxon>
        <taxon>Clostridia</taxon>
        <taxon>Lachnospirales</taxon>
        <taxon>Lachnospiraceae</taxon>
        <taxon>Butyrivibrio</taxon>
    </lineage>
</organism>
<dbReference type="RefSeq" id="WP_074755156.1">
    <property type="nucleotide sequence ID" value="NZ_FOGJ01000007.1"/>
</dbReference>
<accession>A0A1H9Q0T7</accession>
<dbReference type="InterPro" id="IPR029063">
    <property type="entry name" value="SAM-dependent_MTases_sf"/>
</dbReference>
<feature type="coiled-coil region" evidence="1">
    <location>
        <begin position="247"/>
        <end position="274"/>
    </location>
</feature>
<keyword evidence="1" id="KW-0175">Coiled coil</keyword>
<dbReference type="OrthoDB" id="9765084at2"/>
<evidence type="ECO:0000256" key="1">
    <source>
        <dbReference type="SAM" id="Coils"/>
    </source>
</evidence>
<sequence>MNNIISESEMKFIGYYRLDIRGTKFVWNNRLFIKIYKNAERFIRSLFESGLIDELTDKNLFVKTWISDLHFENCDLVLEQDYYPLSLGLEYWSNSMIVDAALTFAKAAEICIQYGFSIVDTHKNNILYVNNKFMICDIGVFDVEMNYGKYTPVIRNIKSNFSYPLLAGKKDLLGDETTFKVTCLDEEHRMRCAYPNVPYKIVKMILKYNGVCRETCKRNESEIISNNNFVKNVIVKLISIYTTKVYLNNKEHAKEKTIHELEKLSKNLNQYDLDNIDSTWSNYHKKMDINIPSERFIKIMNKIKDLNVIDSIELGGNSGFFSRLLLKNGAVKSAVVTDYDRGAIDKAFKETKKRNDNIITYRVDFNNISNETSQKLKSDILICLAMTHHLILAQGVDIDCMMETMRALTRKYIVVEFMPLGLWGGGELPEIPEWYTLDWFIQHFNKKFDMIEYFETEPNRIAIFGKVKE</sequence>
<protein>
    <recommendedName>
        <fullName evidence="4">Methyltransferase domain-containing protein</fullName>
    </recommendedName>
</protein>